<keyword evidence="2" id="KW-1185">Reference proteome</keyword>
<reference evidence="1 2" key="1">
    <citation type="submission" date="2019-07" db="EMBL/GenBank/DDBJ databases">
        <title>Whole genome shotgun sequence of Aneurinibacillus danicus NBRC 102444.</title>
        <authorList>
            <person name="Hosoyama A."/>
            <person name="Uohara A."/>
            <person name="Ohji S."/>
            <person name="Ichikawa N."/>
        </authorList>
    </citation>
    <scope>NUCLEOTIDE SEQUENCE [LARGE SCALE GENOMIC DNA]</scope>
    <source>
        <strain evidence="1 2">NBRC 102444</strain>
    </source>
</reference>
<name>A0A511VBA6_9BACL</name>
<proteinExistence type="predicted"/>
<dbReference type="AlphaFoldDB" id="A0A511VBA6"/>
<dbReference type="Proteomes" id="UP000321157">
    <property type="component" value="Unassembled WGS sequence"/>
</dbReference>
<dbReference type="EMBL" id="BJXX01000167">
    <property type="protein sequence ID" value="GEN36114.1"/>
    <property type="molecule type" value="Genomic_DNA"/>
</dbReference>
<dbReference type="OrthoDB" id="9891644at2"/>
<sequence>MAAQKQQKVGEKIVHTARETLRIAEYARIYSYGYKVIVTNLGCGDAYVGTDNQVVPSPETLLPVGETREFEDTVNAFAYSCPTLEVKLVEK</sequence>
<organism evidence="1 2">
    <name type="scientific">Aneurinibacillus danicus</name>
    <dbReference type="NCBI Taxonomy" id="267746"/>
    <lineage>
        <taxon>Bacteria</taxon>
        <taxon>Bacillati</taxon>
        <taxon>Bacillota</taxon>
        <taxon>Bacilli</taxon>
        <taxon>Bacillales</taxon>
        <taxon>Paenibacillaceae</taxon>
        <taxon>Aneurinibacillus group</taxon>
        <taxon>Aneurinibacillus</taxon>
    </lineage>
</organism>
<accession>A0A511VBA6</accession>
<protein>
    <submittedName>
        <fullName evidence="1">Uncharacterized protein</fullName>
    </submittedName>
</protein>
<dbReference type="RefSeq" id="WP_146811735.1">
    <property type="nucleotide sequence ID" value="NZ_BJXX01000167.1"/>
</dbReference>
<evidence type="ECO:0000313" key="2">
    <source>
        <dbReference type="Proteomes" id="UP000321157"/>
    </source>
</evidence>
<gene>
    <name evidence="1" type="ORF">ADA01nite_35740</name>
</gene>
<evidence type="ECO:0000313" key="1">
    <source>
        <dbReference type="EMBL" id="GEN36114.1"/>
    </source>
</evidence>
<comment type="caution">
    <text evidence="1">The sequence shown here is derived from an EMBL/GenBank/DDBJ whole genome shotgun (WGS) entry which is preliminary data.</text>
</comment>